<dbReference type="PANTHER" id="PTHR47506:SF1">
    <property type="entry name" value="HTH-TYPE TRANSCRIPTIONAL REGULATOR YJDC"/>
    <property type="match status" value="1"/>
</dbReference>
<sequence>MFSAPAGVGMDHREQVLDAAGALFYERGIQAVGMAEIRTAAGVSLKRLYQCFASKDELVESYLRRRDRRWREQLAGHVAGNPGVLSVFDWLRDWFADPGFRGCAFINSFGELGATSDAVARAAREHKAALREFLLDQLTGDDREKRADQLLMLVDGAITTAAITGDPGAADTARDAARTLITKPPNSLSSVT</sequence>
<evidence type="ECO:0000256" key="2">
    <source>
        <dbReference type="ARBA" id="ARBA00023125"/>
    </source>
</evidence>
<dbReference type="PROSITE" id="PS50977">
    <property type="entry name" value="HTH_TETR_2"/>
    <property type="match status" value="1"/>
</dbReference>
<dbReference type="Gene3D" id="1.10.357.10">
    <property type="entry name" value="Tetracycline Repressor, domain 2"/>
    <property type="match status" value="1"/>
</dbReference>
<dbReference type="Pfam" id="PF00440">
    <property type="entry name" value="TetR_N"/>
    <property type="match status" value="1"/>
</dbReference>
<dbReference type="SUPFAM" id="SSF46689">
    <property type="entry name" value="Homeodomain-like"/>
    <property type="match status" value="1"/>
</dbReference>
<keyword evidence="2 4" id="KW-0238">DNA-binding</keyword>
<reference evidence="6 7" key="1">
    <citation type="journal article" date="2019" name="Int. J. Syst. Evol. Microbiol.">
        <title>The Global Catalogue of Microorganisms (GCM) 10K type strain sequencing project: providing services to taxonomists for standard genome sequencing and annotation.</title>
        <authorList>
            <consortium name="The Broad Institute Genomics Platform"/>
            <consortium name="The Broad Institute Genome Sequencing Center for Infectious Disease"/>
            <person name="Wu L."/>
            <person name="Ma J."/>
        </authorList>
    </citation>
    <scope>NUCLEOTIDE SEQUENCE [LARGE SCALE GENOMIC DNA]</scope>
    <source>
        <strain evidence="6 7">JCM 9383</strain>
    </source>
</reference>
<evidence type="ECO:0000259" key="5">
    <source>
        <dbReference type="PROSITE" id="PS50977"/>
    </source>
</evidence>
<dbReference type="InterPro" id="IPR036271">
    <property type="entry name" value="Tet_transcr_reg_TetR-rel_C_sf"/>
</dbReference>
<feature type="DNA-binding region" description="H-T-H motif" evidence="4">
    <location>
        <begin position="33"/>
        <end position="52"/>
    </location>
</feature>
<protein>
    <submittedName>
        <fullName evidence="6">TetR/AcrR family transcriptional regulator</fullName>
    </submittedName>
</protein>
<dbReference type="EMBL" id="BAAAUX010000001">
    <property type="protein sequence ID" value="GAA2773232.1"/>
    <property type="molecule type" value="Genomic_DNA"/>
</dbReference>
<dbReference type="Proteomes" id="UP001500979">
    <property type="component" value="Unassembled WGS sequence"/>
</dbReference>
<feature type="domain" description="HTH tetR-type" evidence="5">
    <location>
        <begin position="10"/>
        <end position="70"/>
    </location>
</feature>
<dbReference type="PANTHER" id="PTHR47506">
    <property type="entry name" value="TRANSCRIPTIONAL REGULATORY PROTEIN"/>
    <property type="match status" value="1"/>
</dbReference>
<name>A0ABN3V0L6_9PSEU</name>
<keyword evidence="7" id="KW-1185">Reference proteome</keyword>
<organism evidence="6 7">
    <name type="scientific">Saccharopolyspora taberi</name>
    <dbReference type="NCBI Taxonomy" id="60895"/>
    <lineage>
        <taxon>Bacteria</taxon>
        <taxon>Bacillati</taxon>
        <taxon>Actinomycetota</taxon>
        <taxon>Actinomycetes</taxon>
        <taxon>Pseudonocardiales</taxon>
        <taxon>Pseudonocardiaceae</taxon>
        <taxon>Saccharopolyspora</taxon>
    </lineage>
</organism>
<evidence type="ECO:0000256" key="4">
    <source>
        <dbReference type="PROSITE-ProRule" id="PRU00335"/>
    </source>
</evidence>
<evidence type="ECO:0000313" key="6">
    <source>
        <dbReference type="EMBL" id="GAA2773232.1"/>
    </source>
</evidence>
<evidence type="ECO:0000256" key="3">
    <source>
        <dbReference type="ARBA" id="ARBA00023163"/>
    </source>
</evidence>
<comment type="caution">
    <text evidence="6">The sequence shown here is derived from an EMBL/GenBank/DDBJ whole genome shotgun (WGS) entry which is preliminary data.</text>
</comment>
<dbReference type="InterPro" id="IPR001647">
    <property type="entry name" value="HTH_TetR"/>
</dbReference>
<keyword evidence="3" id="KW-0804">Transcription</keyword>
<dbReference type="SUPFAM" id="SSF48498">
    <property type="entry name" value="Tetracyclin repressor-like, C-terminal domain"/>
    <property type="match status" value="1"/>
</dbReference>
<evidence type="ECO:0000313" key="7">
    <source>
        <dbReference type="Proteomes" id="UP001500979"/>
    </source>
</evidence>
<proteinExistence type="predicted"/>
<keyword evidence="1" id="KW-0805">Transcription regulation</keyword>
<dbReference type="InterPro" id="IPR009057">
    <property type="entry name" value="Homeodomain-like_sf"/>
</dbReference>
<dbReference type="PRINTS" id="PR00455">
    <property type="entry name" value="HTHTETR"/>
</dbReference>
<evidence type="ECO:0000256" key="1">
    <source>
        <dbReference type="ARBA" id="ARBA00023015"/>
    </source>
</evidence>
<accession>A0ABN3V0L6</accession>
<gene>
    <name evidence="6" type="ORF">GCM10010470_01110</name>
</gene>